<evidence type="ECO:0000313" key="2">
    <source>
        <dbReference type="Proteomes" id="UP000246171"/>
    </source>
</evidence>
<organism evidence="1 2">
    <name type="scientific">Aspergillus eucalypticola (strain CBS 122712 / IBT 29274)</name>
    <dbReference type="NCBI Taxonomy" id="1448314"/>
    <lineage>
        <taxon>Eukaryota</taxon>
        <taxon>Fungi</taxon>
        <taxon>Dikarya</taxon>
        <taxon>Ascomycota</taxon>
        <taxon>Pezizomycotina</taxon>
        <taxon>Eurotiomycetes</taxon>
        <taxon>Eurotiomycetidae</taxon>
        <taxon>Eurotiales</taxon>
        <taxon>Aspergillaceae</taxon>
        <taxon>Aspergillus</taxon>
        <taxon>Aspergillus subgen. Circumdati</taxon>
    </lineage>
</organism>
<sequence>MPFLLLNDDTFISSLSNMLFSICCRLNLTNGFSLLFLNLSSSHLNILHLGGRIGSHLYLCVCVCARCILRRLLLLLLVGRRSSFTYVPVGLGFFGLEIA</sequence>
<accession>A0A317VR80</accession>
<dbReference type="RefSeq" id="XP_025389806.1">
    <property type="nucleotide sequence ID" value="XM_025526957.1"/>
</dbReference>
<gene>
    <name evidence="1" type="ORF">BO83DRAFT_240084</name>
</gene>
<reference evidence="1" key="1">
    <citation type="submission" date="2016-12" db="EMBL/GenBank/DDBJ databases">
        <title>The genomes of Aspergillus section Nigri reveals drivers in fungal speciation.</title>
        <authorList>
            <consortium name="DOE Joint Genome Institute"/>
            <person name="Vesth T.C."/>
            <person name="Nybo J."/>
            <person name="Theobald S."/>
            <person name="Brandl J."/>
            <person name="Frisvad J.C."/>
            <person name="Nielsen K.F."/>
            <person name="Lyhne E.K."/>
            <person name="Kogle M.E."/>
            <person name="Kuo A."/>
            <person name="Riley R."/>
            <person name="Clum A."/>
            <person name="Nolan M."/>
            <person name="Lipzen A."/>
            <person name="Salamov A."/>
            <person name="Henrissat B."/>
            <person name="Wiebenga A."/>
            <person name="De vries R.P."/>
            <person name="Grigoriev I.V."/>
            <person name="Mortensen U.H."/>
            <person name="Andersen M.R."/>
            <person name="Baker S.E."/>
        </authorList>
    </citation>
    <scope>NUCLEOTIDE SEQUENCE</scope>
    <source>
        <strain evidence="1">CBS 122712</strain>
    </source>
</reference>
<comment type="caution">
    <text evidence="1">The sequence shown here is derived from an EMBL/GenBank/DDBJ whole genome shotgun (WGS) entry which is preliminary data.</text>
</comment>
<proteinExistence type="predicted"/>
<dbReference type="EMBL" id="MSFU01000008">
    <property type="protein sequence ID" value="PWY76816.1"/>
    <property type="molecule type" value="Genomic_DNA"/>
</dbReference>
<protein>
    <submittedName>
        <fullName evidence="1">Uncharacterized protein</fullName>
    </submittedName>
</protein>
<dbReference type="Proteomes" id="UP000246171">
    <property type="component" value="Unassembled WGS sequence"/>
</dbReference>
<evidence type="ECO:0000313" key="1">
    <source>
        <dbReference type="EMBL" id="PWY76816.1"/>
    </source>
</evidence>
<dbReference type="GeneID" id="37048919"/>
<keyword evidence="2" id="KW-1185">Reference proteome</keyword>
<dbReference type="VEuPathDB" id="FungiDB:BO83DRAFT_240084"/>
<dbReference type="AlphaFoldDB" id="A0A317VR80"/>
<name>A0A317VR80_ASPEC</name>